<dbReference type="Pfam" id="PF04488">
    <property type="entry name" value="Gly_transf_sug"/>
    <property type="match status" value="1"/>
</dbReference>
<dbReference type="Proteomes" id="UP000033140">
    <property type="component" value="Unassembled WGS sequence"/>
</dbReference>
<dbReference type="GO" id="GO:0006487">
    <property type="term" value="P:protein N-linked glycosylation"/>
    <property type="evidence" value="ECO:0007669"/>
    <property type="project" value="TreeGrafter"/>
</dbReference>
<dbReference type="GO" id="GO:0000009">
    <property type="term" value="F:alpha-1,6-mannosyltransferase activity"/>
    <property type="evidence" value="ECO:0007669"/>
    <property type="project" value="InterPro"/>
</dbReference>
<evidence type="ECO:0000256" key="2">
    <source>
        <dbReference type="SAM" id="Phobius"/>
    </source>
</evidence>
<dbReference type="EMBL" id="BACD03000041">
    <property type="protein sequence ID" value="GAO51134.1"/>
    <property type="molecule type" value="Genomic_DNA"/>
</dbReference>
<feature type="region of interest" description="Disordered" evidence="1">
    <location>
        <begin position="26"/>
        <end position="46"/>
    </location>
</feature>
<proteinExistence type="predicted"/>
<dbReference type="PANTHER" id="PTHR31834">
    <property type="entry name" value="INITIATION-SPECIFIC ALPHA-1,6-MANNOSYLTRANSFERASE"/>
    <property type="match status" value="1"/>
</dbReference>
<reference evidence="3 4" key="3">
    <citation type="journal article" date="2015" name="Genome Announc.">
        <title>Draft Genome Sequence of the Archiascomycetous Yeast Saitoella complicata.</title>
        <authorList>
            <person name="Yamauchi K."/>
            <person name="Kondo S."/>
            <person name="Hamamoto M."/>
            <person name="Takahashi Y."/>
            <person name="Ogura Y."/>
            <person name="Hayashi T."/>
            <person name="Nishida H."/>
        </authorList>
    </citation>
    <scope>NUCLEOTIDE SEQUENCE [LARGE SCALE GENOMIC DNA]</scope>
    <source>
        <strain evidence="3 4">NRRL Y-17804</strain>
    </source>
</reference>
<accession>A0A0E9NMR7</accession>
<sequence>MTMTDCLAVRECRLSLASFRSYASGNSPSTYPHHTLLPPPTMSSDPRPPFSFCSRTVRLGTVLPVTRKDSENEKHWRPSPKPAPRPRKALSKAGIITILLVICFINLFLMNYRHSSSSSNTQGYGQKGGFRRILALSELAKPILGAGSGSEVEARSSFKFRFEGKDIELDPGSVRHNPHIRTLRHGPQTHGHTVDFPLLLSATAPGSLVEEYRKSWLLEGGDPKGREIPGDILQIWIGTRPEDVPFTSHLWQAVHPEASYTLVDYSMAGDILQALGSEVQRLYRLLPDSKLKMQFLRYASLLLVGGISADVDVRPIKPFTAWGEDAAIWLPDFSTPARGLVKDNVKAVELAETYGTSLGYHLGQPSFIVGVKDERSSGDASDDDVDGPKICFAQWAMGCAPGHPIVLEALGEVMKEFHKAESIRDEKEEGRRIGKLSPETKKHLADTLSAEKMSAKIFEYLADLGFNWKEARELEKPLRVGDVLLLPWAAFSRDHYEVQDYLSHGEVCAFHQHAA</sequence>
<evidence type="ECO:0000313" key="4">
    <source>
        <dbReference type="Proteomes" id="UP000033140"/>
    </source>
</evidence>
<keyword evidence="2" id="KW-1133">Transmembrane helix</keyword>
<dbReference type="AlphaFoldDB" id="A0A0E9NMR7"/>
<evidence type="ECO:0000313" key="3">
    <source>
        <dbReference type="EMBL" id="GAO51134.1"/>
    </source>
</evidence>
<feature type="transmembrane region" description="Helical" evidence="2">
    <location>
        <begin position="89"/>
        <end position="110"/>
    </location>
</feature>
<name>A0A0E9NMR7_SAICN</name>
<reference evidence="3 4" key="2">
    <citation type="journal article" date="2014" name="J. Gen. Appl. Microbiol.">
        <title>The early diverging ascomycetous budding yeast Saitoella complicata has three histone deacetylases belonging to the Clr6, Hos2, and Rpd3 lineages.</title>
        <authorList>
            <person name="Nishida H."/>
            <person name="Matsumoto T."/>
            <person name="Kondo S."/>
            <person name="Hamamoto M."/>
            <person name="Yoshikawa H."/>
        </authorList>
    </citation>
    <scope>NUCLEOTIDE SEQUENCE [LARGE SCALE GENOMIC DNA]</scope>
    <source>
        <strain evidence="3 4">NRRL Y-17804</strain>
    </source>
</reference>
<dbReference type="Gene3D" id="3.90.550.20">
    <property type="match status" value="1"/>
</dbReference>
<keyword evidence="2" id="KW-0472">Membrane</keyword>
<evidence type="ECO:0000256" key="1">
    <source>
        <dbReference type="SAM" id="MobiDB-lite"/>
    </source>
</evidence>
<feature type="region of interest" description="Disordered" evidence="1">
    <location>
        <begin position="68"/>
        <end position="88"/>
    </location>
</feature>
<dbReference type="InterPro" id="IPR007577">
    <property type="entry name" value="GlycoTrfase_DXD_sugar-bd_CS"/>
</dbReference>
<dbReference type="STRING" id="698492.A0A0E9NMR7"/>
<dbReference type="PANTHER" id="PTHR31834:SF1">
    <property type="entry name" value="INITIATION-SPECIFIC ALPHA-1,6-MANNOSYLTRANSFERASE"/>
    <property type="match status" value="1"/>
</dbReference>
<comment type="caution">
    <text evidence="3">The sequence shown here is derived from an EMBL/GenBank/DDBJ whole genome shotgun (WGS) entry which is preliminary data.</text>
</comment>
<dbReference type="GO" id="GO:0000136">
    <property type="term" value="C:mannan polymerase complex"/>
    <property type="evidence" value="ECO:0007669"/>
    <property type="project" value="TreeGrafter"/>
</dbReference>
<gene>
    <name evidence="3" type="ORF">G7K_5245-t1</name>
</gene>
<dbReference type="InterPro" id="IPR039367">
    <property type="entry name" value="Och1-like"/>
</dbReference>
<protein>
    <submittedName>
        <fullName evidence="3">Uncharacterized protein</fullName>
    </submittedName>
</protein>
<reference evidence="3 4" key="1">
    <citation type="journal article" date="2011" name="J. Gen. Appl. Microbiol.">
        <title>Draft genome sequencing of the enigmatic yeast Saitoella complicata.</title>
        <authorList>
            <person name="Nishida H."/>
            <person name="Hamamoto M."/>
            <person name="Sugiyama J."/>
        </authorList>
    </citation>
    <scope>NUCLEOTIDE SEQUENCE [LARGE SCALE GENOMIC DNA]</scope>
    <source>
        <strain evidence="3 4">NRRL Y-17804</strain>
    </source>
</reference>
<keyword evidence="4" id="KW-1185">Reference proteome</keyword>
<organism evidence="3 4">
    <name type="scientific">Saitoella complicata (strain BCRC 22490 / CBS 7301 / JCM 7358 / NBRC 10748 / NRRL Y-17804)</name>
    <dbReference type="NCBI Taxonomy" id="698492"/>
    <lineage>
        <taxon>Eukaryota</taxon>
        <taxon>Fungi</taxon>
        <taxon>Dikarya</taxon>
        <taxon>Ascomycota</taxon>
        <taxon>Taphrinomycotina</taxon>
        <taxon>Taphrinomycotina incertae sedis</taxon>
        <taxon>Saitoella</taxon>
    </lineage>
</organism>
<keyword evidence="2" id="KW-0812">Transmembrane</keyword>
<feature type="compositionally biased region" description="Pro residues" evidence="1">
    <location>
        <begin position="37"/>
        <end position="46"/>
    </location>
</feature>